<accession>A0A239SS31</accession>
<dbReference type="Proteomes" id="UP000215126">
    <property type="component" value="Chromosome 1"/>
</dbReference>
<dbReference type="AlphaFoldDB" id="A0A239SS31"/>
<organism evidence="1 2">
    <name type="scientific">Pandoraea sputorum</name>
    <dbReference type="NCBI Taxonomy" id="93222"/>
    <lineage>
        <taxon>Bacteria</taxon>
        <taxon>Pseudomonadati</taxon>
        <taxon>Pseudomonadota</taxon>
        <taxon>Betaproteobacteria</taxon>
        <taxon>Burkholderiales</taxon>
        <taxon>Burkholderiaceae</taxon>
        <taxon>Pandoraea</taxon>
    </lineage>
</organism>
<gene>
    <name evidence="1" type="ORF">SAMEA4530655_03844</name>
</gene>
<sequence length="39" mass="4750">MQFIRKVVLQSRISNTEETPRFRFENRLNHTFLVSRIGE</sequence>
<dbReference type="EMBL" id="LT906435">
    <property type="protein sequence ID" value="SNU87453.1"/>
    <property type="molecule type" value="Genomic_DNA"/>
</dbReference>
<protein>
    <submittedName>
        <fullName evidence="1">Uncharacterized protein</fullName>
    </submittedName>
</protein>
<evidence type="ECO:0000313" key="2">
    <source>
        <dbReference type="Proteomes" id="UP000215126"/>
    </source>
</evidence>
<proteinExistence type="predicted"/>
<name>A0A239SS31_9BURK</name>
<evidence type="ECO:0000313" key="1">
    <source>
        <dbReference type="EMBL" id="SNU87453.1"/>
    </source>
</evidence>
<reference evidence="1 2" key="1">
    <citation type="submission" date="2017-06" db="EMBL/GenBank/DDBJ databases">
        <authorList>
            <consortium name="Pathogen Informatics"/>
        </authorList>
    </citation>
    <scope>NUCLEOTIDE SEQUENCE [LARGE SCALE GENOMIC DNA]</scope>
    <source>
        <strain evidence="1 2">NCTC13161</strain>
    </source>
</reference>
<keyword evidence="2" id="KW-1185">Reference proteome</keyword>